<name>A0ABS7DK31_9FIRM</name>
<dbReference type="NCBIfam" id="TIGR04518">
    <property type="entry name" value="ECF_S_folT_fam"/>
    <property type="match status" value="1"/>
</dbReference>
<evidence type="ECO:0000313" key="3">
    <source>
        <dbReference type="Proteomes" id="UP000719942"/>
    </source>
</evidence>
<comment type="caution">
    <text evidence="2">The sequence shown here is derived from an EMBL/GenBank/DDBJ whole genome shotgun (WGS) entry which is preliminary data.</text>
</comment>
<dbReference type="InterPro" id="IPR024529">
    <property type="entry name" value="ECF_trnsprt_substrate-spec"/>
</dbReference>
<dbReference type="EMBL" id="JAGFNZ010000001">
    <property type="protein sequence ID" value="MBW7571663.1"/>
    <property type="molecule type" value="Genomic_DNA"/>
</dbReference>
<feature type="transmembrane region" description="Helical" evidence="1">
    <location>
        <begin position="20"/>
        <end position="39"/>
    </location>
</feature>
<accession>A0ABS7DK31</accession>
<keyword evidence="3" id="KW-1185">Reference proteome</keyword>
<evidence type="ECO:0000313" key="2">
    <source>
        <dbReference type="EMBL" id="MBW7571663.1"/>
    </source>
</evidence>
<reference evidence="2 3" key="1">
    <citation type="submission" date="2021-03" db="EMBL/GenBank/DDBJ databases">
        <title>Caproiciproducens sp. nov. isolated from feces of cow.</title>
        <authorList>
            <person name="Choi J.-Y."/>
        </authorList>
    </citation>
    <scope>NUCLEOTIDE SEQUENCE [LARGE SCALE GENOMIC DNA]</scope>
    <source>
        <strain evidence="2 3">AGMB10547</strain>
    </source>
</reference>
<dbReference type="Proteomes" id="UP000719942">
    <property type="component" value="Unassembled WGS sequence"/>
</dbReference>
<dbReference type="Gene3D" id="1.10.1760.20">
    <property type="match status" value="1"/>
</dbReference>
<sequence>MSFSFQSIRSSVRELKNVTTIAVCGLLIALNAVLGVFTVPVSDVLQIRFSFLTIATSGFLYGPVVGGMVGAIGDVVNYVLRPSGPFFPGFTLNAFLSGFVYGLILYKKPVTVWRVLAANTIVMVLVNFLLNSLWLSIMYGKAFLAVLSVRIVTNLILLPINVAMLYTLLKFVQKIPVPRLRKTH</sequence>
<feature type="transmembrane region" description="Helical" evidence="1">
    <location>
        <begin position="151"/>
        <end position="172"/>
    </location>
</feature>
<keyword evidence="1" id="KW-1133">Transmembrane helix</keyword>
<keyword evidence="1" id="KW-0812">Transmembrane</keyword>
<gene>
    <name evidence="2" type="ORF">J5W02_02450</name>
</gene>
<dbReference type="InterPro" id="IPR030949">
    <property type="entry name" value="ECF_S_folate_fam"/>
</dbReference>
<proteinExistence type="predicted"/>
<feature type="transmembrane region" description="Helical" evidence="1">
    <location>
        <begin position="116"/>
        <end position="139"/>
    </location>
</feature>
<feature type="transmembrane region" description="Helical" evidence="1">
    <location>
        <begin position="85"/>
        <end position="104"/>
    </location>
</feature>
<keyword evidence="1" id="KW-0472">Membrane</keyword>
<evidence type="ECO:0000256" key="1">
    <source>
        <dbReference type="SAM" id="Phobius"/>
    </source>
</evidence>
<protein>
    <submittedName>
        <fullName evidence="2">Folate family ECF transporter S component</fullName>
    </submittedName>
</protein>
<dbReference type="Pfam" id="PF12822">
    <property type="entry name" value="ECF_trnsprt"/>
    <property type="match status" value="1"/>
</dbReference>
<organism evidence="2 3">
    <name type="scientific">Caproiciproducens faecalis</name>
    <dbReference type="NCBI Taxonomy" id="2820301"/>
    <lineage>
        <taxon>Bacteria</taxon>
        <taxon>Bacillati</taxon>
        <taxon>Bacillota</taxon>
        <taxon>Clostridia</taxon>
        <taxon>Eubacteriales</taxon>
        <taxon>Acutalibacteraceae</taxon>
        <taxon>Caproiciproducens</taxon>
    </lineage>
</organism>
<feature type="transmembrane region" description="Helical" evidence="1">
    <location>
        <begin position="51"/>
        <end position="73"/>
    </location>
</feature>
<dbReference type="RefSeq" id="WP_219964056.1">
    <property type="nucleotide sequence ID" value="NZ_JAGFNZ010000001.1"/>
</dbReference>